<gene>
    <name evidence="9" type="ORF">MMUR_18380</name>
</gene>
<feature type="region of interest" description="Disordered" evidence="8">
    <location>
        <begin position="243"/>
        <end position="264"/>
    </location>
</feature>
<dbReference type="SUPFAM" id="SSF52096">
    <property type="entry name" value="ClpP/crotonase"/>
    <property type="match status" value="1"/>
</dbReference>
<dbReference type="InterPro" id="IPR018376">
    <property type="entry name" value="Enoyl-CoA_hyd/isom_CS"/>
</dbReference>
<dbReference type="AlphaFoldDB" id="A0A7I9WIY3"/>
<comment type="function">
    <text evidence="1">Could possibly oxidize fatty acids using specific components.</text>
</comment>
<comment type="similarity">
    <text evidence="2 7">Belongs to the enoyl-CoA hydratase/isomerase family.</text>
</comment>
<evidence type="ECO:0000256" key="4">
    <source>
        <dbReference type="ARBA" id="ARBA00023098"/>
    </source>
</evidence>
<dbReference type="EMBL" id="BLKT01000003">
    <property type="protein sequence ID" value="GFG57702.1"/>
    <property type="molecule type" value="Genomic_DNA"/>
</dbReference>
<keyword evidence="4" id="KW-0443">Lipid metabolism</keyword>
<dbReference type="GO" id="GO:0004300">
    <property type="term" value="F:enoyl-CoA hydratase activity"/>
    <property type="evidence" value="ECO:0007669"/>
    <property type="project" value="UniProtKB-EC"/>
</dbReference>
<evidence type="ECO:0000256" key="8">
    <source>
        <dbReference type="SAM" id="MobiDB-lite"/>
    </source>
</evidence>
<dbReference type="Pfam" id="PF00378">
    <property type="entry name" value="ECH_1"/>
    <property type="match status" value="1"/>
</dbReference>
<dbReference type="PROSITE" id="PS00166">
    <property type="entry name" value="ENOYL_COA_HYDRATASE"/>
    <property type="match status" value="1"/>
</dbReference>
<dbReference type="Proteomes" id="UP000465241">
    <property type="component" value="Unassembled WGS sequence"/>
</dbReference>
<keyword evidence="10" id="KW-1185">Reference proteome</keyword>
<evidence type="ECO:0000256" key="6">
    <source>
        <dbReference type="ARBA" id="ARBA00023717"/>
    </source>
</evidence>
<evidence type="ECO:0000313" key="10">
    <source>
        <dbReference type="Proteomes" id="UP000465241"/>
    </source>
</evidence>
<dbReference type="GO" id="GO:0006635">
    <property type="term" value="P:fatty acid beta-oxidation"/>
    <property type="evidence" value="ECO:0007669"/>
    <property type="project" value="TreeGrafter"/>
</dbReference>
<sequence>MTDPLIVEQNGRVQTWTINVPGAANAITGPDFITAFETAVDAANSDTDIAAVILTGAGRYFSAGGNVHEMRSRTGVFGQSPLEQRYGYIAGIQRVPRAMQRCEVPVIAAVNGAAIGAGCDLATMCDLRIASNTAFFAESFVQLGLIPGDGGAWFLPRAVGWARAAEMTFTGGRVSAATALSWGLVNEVVHPEALLTTAHELASRIAVNPVHAVRMAKRLLLESRDTPLDSALALAAAMQPLAHQDPEHHRRVNNLIDRQNRVTS</sequence>
<comment type="caution">
    <text evidence="9">The sequence shown here is derived from an EMBL/GenBank/DDBJ whole genome shotgun (WGS) entry which is preliminary data.</text>
</comment>
<dbReference type="Gene3D" id="3.90.226.10">
    <property type="entry name" value="2-enoyl-CoA Hydratase, Chain A, domain 1"/>
    <property type="match status" value="1"/>
</dbReference>
<comment type="catalytic activity">
    <reaction evidence="6">
        <text>a 4-saturated-(3S)-3-hydroxyacyl-CoA = a (3E)-enoyl-CoA + H2O</text>
        <dbReference type="Rhea" id="RHEA:20724"/>
        <dbReference type="ChEBI" id="CHEBI:15377"/>
        <dbReference type="ChEBI" id="CHEBI:58521"/>
        <dbReference type="ChEBI" id="CHEBI:137480"/>
        <dbReference type="EC" id="4.2.1.17"/>
    </reaction>
</comment>
<dbReference type="PANTHER" id="PTHR11941:SF54">
    <property type="entry name" value="ENOYL-COA HYDRATASE, MITOCHONDRIAL"/>
    <property type="match status" value="1"/>
</dbReference>
<keyword evidence="3" id="KW-0276">Fatty acid metabolism</keyword>
<dbReference type="NCBIfam" id="NF006699">
    <property type="entry name" value="PRK09245.1"/>
    <property type="match status" value="1"/>
</dbReference>
<dbReference type="PANTHER" id="PTHR11941">
    <property type="entry name" value="ENOYL-COA HYDRATASE-RELATED"/>
    <property type="match status" value="1"/>
</dbReference>
<organism evidence="9 10">
    <name type="scientific">Mycolicibacterium murale</name>
    <dbReference type="NCBI Taxonomy" id="182220"/>
    <lineage>
        <taxon>Bacteria</taxon>
        <taxon>Bacillati</taxon>
        <taxon>Actinomycetota</taxon>
        <taxon>Actinomycetes</taxon>
        <taxon>Mycobacteriales</taxon>
        <taxon>Mycobacteriaceae</taxon>
        <taxon>Mycolicibacterium</taxon>
    </lineage>
</organism>
<accession>A0A7I9WIY3</accession>
<proteinExistence type="inferred from homology"/>
<dbReference type="InterPro" id="IPR001753">
    <property type="entry name" value="Enoyl-CoA_hydra/iso"/>
</dbReference>
<evidence type="ECO:0000256" key="1">
    <source>
        <dbReference type="ARBA" id="ARBA00002994"/>
    </source>
</evidence>
<evidence type="ECO:0000313" key="9">
    <source>
        <dbReference type="EMBL" id="GFG57702.1"/>
    </source>
</evidence>
<dbReference type="RefSeq" id="WP_193488799.1">
    <property type="nucleotide sequence ID" value="NZ_BAAAMC010000012.1"/>
</dbReference>
<reference evidence="9 10" key="1">
    <citation type="journal article" date="2019" name="Emerg. Microbes Infect.">
        <title>Comprehensive subspecies identification of 175 nontuberculous mycobacteria species based on 7547 genomic profiles.</title>
        <authorList>
            <person name="Matsumoto Y."/>
            <person name="Kinjo T."/>
            <person name="Motooka D."/>
            <person name="Nabeya D."/>
            <person name="Jung N."/>
            <person name="Uechi K."/>
            <person name="Horii T."/>
            <person name="Iida T."/>
            <person name="Fujita J."/>
            <person name="Nakamura S."/>
        </authorList>
    </citation>
    <scope>NUCLEOTIDE SEQUENCE [LARGE SCALE GENOMIC DNA]</scope>
    <source>
        <strain evidence="9 10">JCM 13392</strain>
    </source>
</reference>
<evidence type="ECO:0000256" key="5">
    <source>
        <dbReference type="ARBA" id="ARBA00023709"/>
    </source>
</evidence>
<evidence type="ECO:0000256" key="2">
    <source>
        <dbReference type="ARBA" id="ARBA00005254"/>
    </source>
</evidence>
<comment type="catalytic activity">
    <reaction evidence="5">
        <text>a (3S)-3-hydroxyacyl-CoA = a (2E)-enoyl-CoA + H2O</text>
        <dbReference type="Rhea" id="RHEA:16105"/>
        <dbReference type="ChEBI" id="CHEBI:15377"/>
        <dbReference type="ChEBI" id="CHEBI:57318"/>
        <dbReference type="ChEBI" id="CHEBI:58856"/>
        <dbReference type="EC" id="4.2.1.17"/>
    </reaction>
</comment>
<evidence type="ECO:0000256" key="7">
    <source>
        <dbReference type="RuleBase" id="RU003707"/>
    </source>
</evidence>
<protein>
    <submittedName>
        <fullName evidence="9">Enoyl-CoA hydratase</fullName>
    </submittedName>
</protein>
<evidence type="ECO:0000256" key="3">
    <source>
        <dbReference type="ARBA" id="ARBA00022832"/>
    </source>
</evidence>
<dbReference type="InterPro" id="IPR029045">
    <property type="entry name" value="ClpP/crotonase-like_dom_sf"/>
</dbReference>
<name>A0A7I9WIY3_9MYCO</name>
<dbReference type="CDD" id="cd06558">
    <property type="entry name" value="crotonase-like"/>
    <property type="match status" value="1"/>
</dbReference>